<organism evidence="1">
    <name type="scientific">gut metagenome</name>
    <dbReference type="NCBI Taxonomy" id="749906"/>
    <lineage>
        <taxon>unclassified sequences</taxon>
        <taxon>metagenomes</taxon>
        <taxon>organismal metagenomes</taxon>
    </lineage>
</organism>
<dbReference type="AlphaFoldDB" id="J9C6G7"/>
<protein>
    <submittedName>
        <fullName evidence="1">Uncharacterized protein</fullName>
    </submittedName>
</protein>
<name>J9C6G7_9ZZZZ</name>
<comment type="caution">
    <text evidence="1">The sequence shown here is derived from an EMBL/GenBank/DDBJ whole genome shotgun (WGS) entry which is preliminary data.</text>
</comment>
<accession>J9C6G7</accession>
<proteinExistence type="predicted"/>
<reference evidence="1" key="1">
    <citation type="journal article" date="2012" name="PLoS ONE">
        <title>Gene sets for utilization of primary and secondary nutrition supplies in the distal gut of endangered iberian lynx.</title>
        <authorList>
            <person name="Alcaide M."/>
            <person name="Messina E."/>
            <person name="Richter M."/>
            <person name="Bargiela R."/>
            <person name="Peplies J."/>
            <person name="Huws S.A."/>
            <person name="Newbold C.J."/>
            <person name="Golyshin P.N."/>
            <person name="Simon M.A."/>
            <person name="Lopez G."/>
            <person name="Yakimov M.M."/>
            <person name="Ferrer M."/>
        </authorList>
    </citation>
    <scope>NUCLEOTIDE SEQUENCE</scope>
</reference>
<gene>
    <name evidence="1" type="ORF">EVA_16458</name>
</gene>
<evidence type="ECO:0000313" key="1">
    <source>
        <dbReference type="EMBL" id="EJW95435.1"/>
    </source>
</evidence>
<sequence>MAQPAVFTAWLLSFPTELTKKSVGSLSRCQNQPNNCHIDVTAFTTGRQKKAFIRTYSESKGFIQNIRRNFAIENRSKSPFLPFIRRVINFRNMLRKWFA</sequence>
<dbReference type="EMBL" id="AMCI01005811">
    <property type="protein sequence ID" value="EJW95435.1"/>
    <property type="molecule type" value="Genomic_DNA"/>
</dbReference>